<dbReference type="OrthoDB" id="14556at2"/>
<dbReference type="GO" id="GO:0016779">
    <property type="term" value="F:nucleotidyltransferase activity"/>
    <property type="evidence" value="ECO:0007669"/>
    <property type="project" value="InterPro"/>
</dbReference>
<evidence type="ECO:0000313" key="3">
    <source>
        <dbReference type="Proteomes" id="UP000004664"/>
    </source>
</evidence>
<proteinExistence type="predicted"/>
<gene>
    <name evidence="2" type="ORF">Mettu_3213</name>
</gene>
<dbReference type="Proteomes" id="UP000004664">
    <property type="component" value="Unassembled WGS sequence"/>
</dbReference>
<dbReference type="InterPro" id="IPR002934">
    <property type="entry name" value="Polymerase_NTP_transf_dom"/>
</dbReference>
<reference evidence="2 3" key="1">
    <citation type="submission" date="2011-06" db="EMBL/GenBank/DDBJ databases">
        <title>Genomic sequence of Methylobacter tundripaludum SV96.</title>
        <authorList>
            <consortium name="US DOE Joint Genome Institute"/>
            <person name="Lucas S."/>
            <person name="Han J."/>
            <person name="Lapidus A."/>
            <person name="Cheng J.-F."/>
            <person name="Goodwin L."/>
            <person name="Pitluck S."/>
            <person name="Held B."/>
            <person name="Detter J.C."/>
            <person name="Han C."/>
            <person name="Tapia R."/>
            <person name="Land M."/>
            <person name="Hauser L."/>
            <person name="Kyrpides N."/>
            <person name="Ivanova N."/>
            <person name="Ovchinnikova G."/>
            <person name="Pagani I."/>
            <person name="Klotz M.G."/>
            <person name="Dispirito A.A."/>
            <person name="Murrell J.C."/>
            <person name="Dunfield P."/>
            <person name="Kalyuzhnaya M.G."/>
            <person name="Svenning M."/>
            <person name="Trotsenko Y.A."/>
            <person name="Stein L.Y."/>
            <person name="Woyke T."/>
        </authorList>
    </citation>
    <scope>NUCLEOTIDE SEQUENCE [LARGE SCALE GENOMIC DNA]</scope>
    <source>
        <strain evidence="3">ATCC BAA-1195 / DSM 17260 / SV96</strain>
    </source>
</reference>
<name>G3IYN9_METTV</name>
<dbReference type="RefSeq" id="WP_006892344.1">
    <property type="nucleotide sequence ID" value="NZ_JH109153.1"/>
</dbReference>
<organism evidence="2 3">
    <name type="scientific">Methylobacter tundripaludum (strain ATCC BAA-1195 / DSM 17260 / SV96)</name>
    <dbReference type="NCBI Taxonomy" id="697282"/>
    <lineage>
        <taxon>Bacteria</taxon>
        <taxon>Pseudomonadati</taxon>
        <taxon>Pseudomonadota</taxon>
        <taxon>Gammaproteobacteria</taxon>
        <taxon>Methylococcales</taxon>
        <taxon>Methylococcaceae</taxon>
        <taxon>Methylobacter</taxon>
    </lineage>
</organism>
<sequence>MRIAPSAAQVIKETASTVFGKRVAVWLFGSRSDDVLKGVDIDLCIEIPPEDYAYAKKLRFGGELVKRFGGQKIDIVMNKIDALPRLPIYDALSAKEIRLGMNFSKK</sequence>
<accession>G3IYN9</accession>
<dbReference type="eggNOG" id="COG1708">
    <property type="taxonomic scope" value="Bacteria"/>
</dbReference>
<dbReference type="STRING" id="697282.Mettu_3213"/>
<dbReference type="EMBL" id="JH109153">
    <property type="protein sequence ID" value="EGW20087.1"/>
    <property type="molecule type" value="Genomic_DNA"/>
</dbReference>
<dbReference type="AlphaFoldDB" id="G3IYN9"/>
<dbReference type="HOGENOM" id="CLU_164558_1_1_6"/>
<dbReference type="Pfam" id="PF01909">
    <property type="entry name" value="NTP_transf_2"/>
    <property type="match status" value="1"/>
</dbReference>
<protein>
    <submittedName>
        <fullName evidence="2">DNA polymerase beta domain protein region</fullName>
    </submittedName>
</protein>
<evidence type="ECO:0000313" key="2">
    <source>
        <dbReference type="EMBL" id="EGW20087.1"/>
    </source>
</evidence>
<dbReference type="InterPro" id="IPR043519">
    <property type="entry name" value="NT_sf"/>
</dbReference>
<feature type="domain" description="Polymerase nucleotidyl transferase" evidence="1">
    <location>
        <begin position="19"/>
        <end position="88"/>
    </location>
</feature>
<dbReference type="Gene3D" id="3.30.460.10">
    <property type="entry name" value="Beta Polymerase, domain 2"/>
    <property type="match status" value="1"/>
</dbReference>
<keyword evidence="3" id="KW-1185">Reference proteome</keyword>
<dbReference type="SUPFAM" id="SSF81301">
    <property type="entry name" value="Nucleotidyltransferase"/>
    <property type="match status" value="1"/>
</dbReference>
<evidence type="ECO:0000259" key="1">
    <source>
        <dbReference type="Pfam" id="PF01909"/>
    </source>
</evidence>